<gene>
    <name evidence="2" type="ORF">STAS_05104</name>
</gene>
<dbReference type="AlphaFoldDB" id="A0A5A7P9L6"/>
<sequence length="334" mass="37874">MHWIKGEILGKGGYGFVSKATIHQHPSSSGHHYHHHLPPLIVRRANIKNAKQSREEQTSTHKGCIPINKNTSILSVVGLKFLLGRLNNPIIVPLLLNTNHFRFLLLLLRQLGDADPQHAVLEARAHLLHIRIRRQPELPPELPGGALHPVPPLVLHLFLRPPFAAHPQHPVLLHLDPDVFPLHPGDVQRDLVRRRRLPPVRPSEGQGAAVVGDPGDRERGVLQDPERVLGWEHEVKDGLGARVGHERLSGSEERQQGDKRNYCRAKAREFRHWLITVRCHVQCGLCAFERVIVVGIYGVWKVIRENTYTVPERNGSREKREKQRNSGSVGRNKR</sequence>
<feature type="region of interest" description="Disordered" evidence="1">
    <location>
        <begin position="198"/>
        <end position="217"/>
    </location>
</feature>
<organism evidence="2 3">
    <name type="scientific">Striga asiatica</name>
    <name type="common">Asiatic witchweed</name>
    <name type="synonym">Buchnera asiatica</name>
    <dbReference type="NCBI Taxonomy" id="4170"/>
    <lineage>
        <taxon>Eukaryota</taxon>
        <taxon>Viridiplantae</taxon>
        <taxon>Streptophyta</taxon>
        <taxon>Embryophyta</taxon>
        <taxon>Tracheophyta</taxon>
        <taxon>Spermatophyta</taxon>
        <taxon>Magnoliopsida</taxon>
        <taxon>eudicotyledons</taxon>
        <taxon>Gunneridae</taxon>
        <taxon>Pentapetalae</taxon>
        <taxon>asterids</taxon>
        <taxon>lamiids</taxon>
        <taxon>Lamiales</taxon>
        <taxon>Orobanchaceae</taxon>
        <taxon>Buchnereae</taxon>
        <taxon>Striga</taxon>
    </lineage>
</organism>
<evidence type="ECO:0000256" key="1">
    <source>
        <dbReference type="SAM" id="MobiDB-lite"/>
    </source>
</evidence>
<evidence type="ECO:0000313" key="3">
    <source>
        <dbReference type="Proteomes" id="UP000325081"/>
    </source>
</evidence>
<comment type="caution">
    <text evidence="2">The sequence shown here is derived from an EMBL/GenBank/DDBJ whole genome shotgun (WGS) entry which is preliminary data.</text>
</comment>
<feature type="region of interest" description="Disordered" evidence="1">
    <location>
        <begin position="312"/>
        <end position="334"/>
    </location>
</feature>
<dbReference type="Proteomes" id="UP000325081">
    <property type="component" value="Unassembled WGS sequence"/>
</dbReference>
<protein>
    <submittedName>
        <fullName evidence="2">COUP transcription factor 2</fullName>
    </submittedName>
</protein>
<keyword evidence="3" id="KW-1185">Reference proteome</keyword>
<evidence type="ECO:0000313" key="2">
    <source>
        <dbReference type="EMBL" id="GER29264.1"/>
    </source>
</evidence>
<accession>A0A5A7P9L6</accession>
<reference evidence="3" key="1">
    <citation type="journal article" date="2019" name="Curr. Biol.">
        <title>Genome Sequence of Striga asiatica Provides Insight into the Evolution of Plant Parasitism.</title>
        <authorList>
            <person name="Yoshida S."/>
            <person name="Kim S."/>
            <person name="Wafula E.K."/>
            <person name="Tanskanen J."/>
            <person name="Kim Y.M."/>
            <person name="Honaas L."/>
            <person name="Yang Z."/>
            <person name="Spallek T."/>
            <person name="Conn C.E."/>
            <person name="Ichihashi Y."/>
            <person name="Cheong K."/>
            <person name="Cui S."/>
            <person name="Der J.P."/>
            <person name="Gundlach H."/>
            <person name="Jiao Y."/>
            <person name="Hori C."/>
            <person name="Ishida J.K."/>
            <person name="Kasahara H."/>
            <person name="Kiba T."/>
            <person name="Kim M.S."/>
            <person name="Koo N."/>
            <person name="Laohavisit A."/>
            <person name="Lee Y.H."/>
            <person name="Lumba S."/>
            <person name="McCourt P."/>
            <person name="Mortimer J.C."/>
            <person name="Mutuku J.M."/>
            <person name="Nomura T."/>
            <person name="Sasaki-Sekimoto Y."/>
            <person name="Seto Y."/>
            <person name="Wang Y."/>
            <person name="Wakatake T."/>
            <person name="Sakakibara H."/>
            <person name="Demura T."/>
            <person name="Yamaguchi S."/>
            <person name="Yoneyama K."/>
            <person name="Manabe R.I."/>
            <person name="Nelson D.C."/>
            <person name="Schulman A.H."/>
            <person name="Timko M.P."/>
            <person name="dePamphilis C.W."/>
            <person name="Choi D."/>
            <person name="Shirasu K."/>
        </authorList>
    </citation>
    <scope>NUCLEOTIDE SEQUENCE [LARGE SCALE GENOMIC DNA]</scope>
    <source>
        <strain evidence="3">cv. UVA1</strain>
    </source>
</reference>
<dbReference type="EMBL" id="BKCP01003447">
    <property type="protein sequence ID" value="GER29264.1"/>
    <property type="molecule type" value="Genomic_DNA"/>
</dbReference>
<name>A0A5A7P9L6_STRAF</name>
<feature type="compositionally biased region" description="Basic and acidic residues" evidence="1">
    <location>
        <begin position="314"/>
        <end position="324"/>
    </location>
</feature>
<proteinExistence type="predicted"/>
<feature type="compositionally biased region" description="Polar residues" evidence="1">
    <location>
        <begin position="325"/>
        <end position="334"/>
    </location>
</feature>